<dbReference type="InterPro" id="IPR036728">
    <property type="entry name" value="PBP_GOBP_sf"/>
</dbReference>
<dbReference type="EMBL" id="OB797186">
    <property type="protein sequence ID" value="CAD7434153.1"/>
    <property type="molecule type" value="Genomic_DNA"/>
</dbReference>
<accession>A0A7R9EJI6</accession>
<organism evidence="1">
    <name type="scientific">Timema monikensis</name>
    <dbReference type="NCBI Taxonomy" id="170555"/>
    <lineage>
        <taxon>Eukaryota</taxon>
        <taxon>Metazoa</taxon>
        <taxon>Ecdysozoa</taxon>
        <taxon>Arthropoda</taxon>
        <taxon>Hexapoda</taxon>
        <taxon>Insecta</taxon>
        <taxon>Pterygota</taxon>
        <taxon>Neoptera</taxon>
        <taxon>Polyneoptera</taxon>
        <taxon>Phasmatodea</taxon>
        <taxon>Timematodea</taxon>
        <taxon>Timematoidea</taxon>
        <taxon>Timematidae</taxon>
        <taxon>Timema</taxon>
    </lineage>
</organism>
<sequence length="339" mass="37981">MDGNSVINGDSEPFCDYAELKHPCNWNVNKCEGSGHSSDKFQSGNKTSLLVLFHTSVSLSRVSSTVKCLLSHSQHARSFDSNSLSSALVGGCISQHHRRDKETFHMEGRYRVFSIVTLLSWCKDMSESSSFCSSHQPLEPGIREISIKAGVEWSFDDMTPQMHSHVKSCEEEKNVKKEECMKQLKDSNKKKLKLSGGCEFPRYEWLNLLFYAHCVPVLSDTGKYPEFSFGGEGGTLIIQILFDDDGHLKTKQRRDGVDEYYCMALCIGQKAGVVDDKGNIDNAKLKEHIDNIEDSNKKGLLKKIVADCKEKGIDIKDGCEAMNAVAQCSYVSYMARKDE</sequence>
<proteinExistence type="predicted"/>
<name>A0A7R9EJI6_9NEOP</name>
<dbReference type="CDD" id="cd23992">
    <property type="entry name" value="PBP_GOBP"/>
    <property type="match status" value="1"/>
</dbReference>
<dbReference type="GO" id="GO:0005549">
    <property type="term" value="F:odorant binding"/>
    <property type="evidence" value="ECO:0007669"/>
    <property type="project" value="InterPro"/>
</dbReference>
<protein>
    <submittedName>
        <fullName evidence="1">Uncharacterized protein</fullName>
    </submittedName>
</protein>
<gene>
    <name evidence="1" type="ORF">TMSB3V08_LOCUS10810</name>
</gene>
<dbReference type="Gene3D" id="1.10.238.20">
    <property type="entry name" value="Pheromone/general odorant binding protein domain"/>
    <property type="match status" value="1"/>
</dbReference>
<dbReference type="SUPFAM" id="SSF47565">
    <property type="entry name" value="Insect pheromone/odorant-binding proteins"/>
    <property type="match status" value="1"/>
</dbReference>
<reference evidence="1" key="1">
    <citation type="submission" date="2020-11" db="EMBL/GenBank/DDBJ databases">
        <authorList>
            <person name="Tran Van P."/>
        </authorList>
    </citation>
    <scope>NUCLEOTIDE SEQUENCE</scope>
</reference>
<dbReference type="AlphaFoldDB" id="A0A7R9EJI6"/>
<evidence type="ECO:0000313" key="1">
    <source>
        <dbReference type="EMBL" id="CAD7434153.1"/>
    </source>
</evidence>
<dbReference type="InterPro" id="IPR006170">
    <property type="entry name" value="PBP/GOBP"/>
</dbReference>
<dbReference type="Pfam" id="PF01395">
    <property type="entry name" value="PBP_GOBP"/>
    <property type="match status" value="1"/>
</dbReference>